<keyword evidence="1" id="KW-0812">Transmembrane</keyword>
<proteinExistence type="predicted"/>
<feature type="transmembrane region" description="Helical" evidence="1">
    <location>
        <begin position="50"/>
        <end position="70"/>
    </location>
</feature>
<organism evidence="2 3">
    <name type="scientific">Leptospira inadai serovar Lyme</name>
    <dbReference type="NCBI Taxonomy" id="293084"/>
    <lineage>
        <taxon>Bacteria</taxon>
        <taxon>Pseudomonadati</taxon>
        <taxon>Spirochaetota</taxon>
        <taxon>Spirochaetia</taxon>
        <taxon>Leptospirales</taxon>
        <taxon>Leptospiraceae</taxon>
        <taxon>Leptospira</taxon>
    </lineage>
</organism>
<keyword evidence="1" id="KW-0472">Membrane</keyword>
<name>A0ABX4YGC4_9LEPT</name>
<keyword evidence="1" id="KW-1133">Transmembrane helix</keyword>
<comment type="caution">
    <text evidence="2">The sequence shown here is derived from an EMBL/GenBank/DDBJ whole genome shotgun (WGS) entry which is preliminary data.</text>
</comment>
<accession>A0ABX4YGC4</accession>
<gene>
    <name evidence="2" type="ORF">BES34_013990</name>
</gene>
<protein>
    <submittedName>
        <fullName evidence="2">Uncharacterized protein</fullName>
    </submittedName>
</protein>
<dbReference type="Proteomes" id="UP000094669">
    <property type="component" value="Unassembled WGS sequence"/>
</dbReference>
<evidence type="ECO:0000256" key="1">
    <source>
        <dbReference type="SAM" id="Phobius"/>
    </source>
</evidence>
<evidence type="ECO:0000313" key="3">
    <source>
        <dbReference type="Proteomes" id="UP000094669"/>
    </source>
</evidence>
<keyword evidence="3" id="KW-1185">Reference proteome</keyword>
<evidence type="ECO:0000313" key="2">
    <source>
        <dbReference type="EMBL" id="PNV74293.1"/>
    </source>
</evidence>
<sequence length="149" mass="17509">MDKRLEKRIKKRRKAEIEKMNSVKVIPASPRNLMYWEYERRLKIKRLNEISNFAARFFLVSSIFFLGSFFISELKENPLSKLLVRISLFLSVVFSFIAFRPKKVECDSLPDSIENAIIYISEYKLRFALLSAGFLFFGVTILFISSSFI</sequence>
<feature type="transmembrane region" description="Helical" evidence="1">
    <location>
        <begin position="82"/>
        <end position="99"/>
    </location>
</feature>
<dbReference type="EMBL" id="MCRM02000015">
    <property type="protein sequence ID" value="PNV74293.1"/>
    <property type="molecule type" value="Genomic_DNA"/>
</dbReference>
<feature type="transmembrane region" description="Helical" evidence="1">
    <location>
        <begin position="127"/>
        <end position="148"/>
    </location>
</feature>
<reference evidence="2" key="1">
    <citation type="submission" date="2018-01" db="EMBL/GenBank/DDBJ databases">
        <title>Genomic characterization of Leptospira inadai serogroup Lyme isolated from captured rat in Brazil and comparative analysis with human reference strain.</title>
        <authorList>
            <person name="Moreno L.Z."/>
            <person name="Loureiro A.P."/>
            <person name="Miraglia F."/>
            <person name="Kremer F.S."/>
            <person name="Eslabao M.R."/>
            <person name="Dellagostin O.A."/>
            <person name="Lilenbaum W."/>
            <person name="Moreno A.M."/>
        </authorList>
    </citation>
    <scope>NUCLEOTIDE SEQUENCE [LARGE SCALE GENOMIC DNA]</scope>
    <source>
        <strain evidence="2">M34/99</strain>
    </source>
</reference>